<evidence type="ECO:0000313" key="3">
    <source>
        <dbReference type="EMBL" id="CAB4759668.1"/>
    </source>
</evidence>
<dbReference type="EMBL" id="CAEZYR010000101">
    <property type="protein sequence ID" value="CAB4759668.1"/>
    <property type="molecule type" value="Genomic_DNA"/>
</dbReference>
<keyword evidence="1" id="KW-0560">Oxidoreductase</keyword>
<dbReference type="GO" id="GO:0016705">
    <property type="term" value="F:oxidoreductase activity, acting on paired donors, with incorporation or reduction of molecular oxygen"/>
    <property type="evidence" value="ECO:0007669"/>
    <property type="project" value="InterPro"/>
</dbReference>
<feature type="domain" description="Luciferase-like" evidence="2">
    <location>
        <begin position="13"/>
        <end position="274"/>
    </location>
</feature>
<proteinExistence type="predicted"/>
<evidence type="ECO:0000256" key="1">
    <source>
        <dbReference type="ARBA" id="ARBA00023002"/>
    </source>
</evidence>
<dbReference type="PANTHER" id="PTHR43244">
    <property type="match status" value="1"/>
</dbReference>
<dbReference type="SUPFAM" id="SSF51679">
    <property type="entry name" value="Bacterial luciferase-like"/>
    <property type="match status" value="1"/>
</dbReference>
<gene>
    <name evidence="3" type="ORF">UFOPK2754_02320</name>
    <name evidence="4" type="ORF">UFOPK3139_00745</name>
</gene>
<dbReference type="PANTHER" id="PTHR43244:SF1">
    <property type="entry name" value="5,10-METHYLENETETRAHYDROMETHANOPTERIN REDUCTASE"/>
    <property type="match status" value="1"/>
</dbReference>
<dbReference type="EMBL" id="CAFABA010000021">
    <property type="protein sequence ID" value="CAB4821690.1"/>
    <property type="molecule type" value="Genomic_DNA"/>
</dbReference>
<dbReference type="CDD" id="cd01097">
    <property type="entry name" value="Tetrahydromethanopterin_reductase"/>
    <property type="match status" value="1"/>
</dbReference>
<dbReference type="Pfam" id="PF00296">
    <property type="entry name" value="Bac_luciferase"/>
    <property type="match status" value="1"/>
</dbReference>
<evidence type="ECO:0000313" key="4">
    <source>
        <dbReference type="EMBL" id="CAB4821690.1"/>
    </source>
</evidence>
<name>A0A6J6ZJ73_9ZZZZ</name>
<dbReference type="Gene3D" id="3.20.20.30">
    <property type="entry name" value="Luciferase-like domain"/>
    <property type="match status" value="1"/>
</dbReference>
<dbReference type="AlphaFoldDB" id="A0A6J6ZJ73"/>
<accession>A0A6J6ZJ73</accession>
<dbReference type="InterPro" id="IPR050564">
    <property type="entry name" value="F420-G6PD/mer"/>
</dbReference>
<dbReference type="InterPro" id="IPR019910">
    <property type="entry name" value="Lucif-like_OxRdtase_MSMEG_4879"/>
</dbReference>
<reference evidence="4" key="1">
    <citation type="submission" date="2020-05" db="EMBL/GenBank/DDBJ databases">
        <authorList>
            <person name="Chiriac C."/>
            <person name="Salcher M."/>
            <person name="Ghai R."/>
            <person name="Kavagutti S V."/>
        </authorList>
    </citation>
    <scope>NUCLEOTIDE SEQUENCE</scope>
</reference>
<dbReference type="InterPro" id="IPR011251">
    <property type="entry name" value="Luciferase-like_dom"/>
</dbReference>
<sequence>MQIGLFSGADCTTPSALVERGVEAEARGFASLWVPQTPFFDALTALAAVALRTSTIELGTGVVPVQTRHPATMAQQALTVAELAGDRVCLAVGATHAMVSEGWWGVPYKGIVDVVAEYIDIVRALLVDRTVDHVGPNYTARVTYPPGGATPSLVLAALGPKMLEIAGASCAGTFTWMTGPHTLATRTIEPLRSAATLAGRGAPRVIAGLPICLTADVAAARAFIEPRMAFSANMPSYKRALEWEGVASPVDIALIGDEGELRRRLDALEAVGVTDFCANLVGPDDGRDATLAFLGELARERSTR</sequence>
<dbReference type="InterPro" id="IPR036661">
    <property type="entry name" value="Luciferase-like_sf"/>
</dbReference>
<evidence type="ECO:0000259" key="2">
    <source>
        <dbReference type="Pfam" id="PF00296"/>
    </source>
</evidence>
<dbReference type="NCBIfam" id="TIGR03564">
    <property type="entry name" value="F420_MSMEG_4879"/>
    <property type="match status" value="1"/>
</dbReference>
<organism evidence="4">
    <name type="scientific">freshwater metagenome</name>
    <dbReference type="NCBI Taxonomy" id="449393"/>
    <lineage>
        <taxon>unclassified sequences</taxon>
        <taxon>metagenomes</taxon>
        <taxon>ecological metagenomes</taxon>
    </lineage>
</organism>
<protein>
    <submittedName>
        <fullName evidence="4">Unannotated protein</fullName>
    </submittedName>
</protein>